<reference evidence="1" key="1">
    <citation type="submission" date="2024-01" db="EMBL/GenBank/DDBJ databases">
        <authorList>
            <person name="Webb A."/>
        </authorList>
    </citation>
    <scope>NUCLEOTIDE SEQUENCE</scope>
    <source>
        <strain evidence="1">Pm1</strain>
    </source>
</reference>
<organism evidence="1 2">
    <name type="scientific">Peronospora matthiolae</name>
    <dbReference type="NCBI Taxonomy" id="2874970"/>
    <lineage>
        <taxon>Eukaryota</taxon>
        <taxon>Sar</taxon>
        <taxon>Stramenopiles</taxon>
        <taxon>Oomycota</taxon>
        <taxon>Peronosporomycetes</taxon>
        <taxon>Peronosporales</taxon>
        <taxon>Peronosporaceae</taxon>
        <taxon>Peronospora</taxon>
    </lineage>
</organism>
<evidence type="ECO:0000313" key="1">
    <source>
        <dbReference type="EMBL" id="CAK7937440.1"/>
    </source>
</evidence>
<accession>A0AAV1UVG1</accession>
<protein>
    <submittedName>
        <fullName evidence="1">Uncharacterized protein</fullName>
    </submittedName>
</protein>
<comment type="caution">
    <text evidence="1">The sequence shown here is derived from an EMBL/GenBank/DDBJ whole genome shotgun (WGS) entry which is preliminary data.</text>
</comment>
<gene>
    <name evidence="1" type="ORF">PM001_LOCUS22590</name>
</gene>
<name>A0AAV1UVG1_9STRA</name>
<proteinExistence type="predicted"/>
<dbReference type="EMBL" id="CAKLBY020000227">
    <property type="protein sequence ID" value="CAK7937440.1"/>
    <property type="molecule type" value="Genomic_DNA"/>
</dbReference>
<dbReference type="Proteomes" id="UP001162060">
    <property type="component" value="Unassembled WGS sequence"/>
</dbReference>
<sequence length="77" mass="8267">MAALLVGIQLVNAIDDVKFDGIEPIGNIWATASENMRHALQLPLKRNDVALNVELNTDTFSSDSGDVSFGSGFYPEG</sequence>
<dbReference type="AlphaFoldDB" id="A0AAV1UVG1"/>
<evidence type="ECO:0000313" key="2">
    <source>
        <dbReference type="Proteomes" id="UP001162060"/>
    </source>
</evidence>